<evidence type="ECO:0000313" key="1">
    <source>
        <dbReference type="EMBL" id="RCN47242.1"/>
    </source>
</evidence>
<name>A0A368GS81_ANCCA</name>
<evidence type="ECO:0000313" key="2">
    <source>
        <dbReference type="Proteomes" id="UP000252519"/>
    </source>
</evidence>
<comment type="caution">
    <text evidence="1">The sequence shown here is derived from an EMBL/GenBank/DDBJ whole genome shotgun (WGS) entry which is preliminary data.</text>
</comment>
<dbReference type="OrthoDB" id="10596606at2759"/>
<keyword evidence="2" id="KW-1185">Reference proteome</keyword>
<organism evidence="1 2">
    <name type="scientific">Ancylostoma caninum</name>
    <name type="common">Dog hookworm</name>
    <dbReference type="NCBI Taxonomy" id="29170"/>
    <lineage>
        <taxon>Eukaryota</taxon>
        <taxon>Metazoa</taxon>
        <taxon>Ecdysozoa</taxon>
        <taxon>Nematoda</taxon>
        <taxon>Chromadorea</taxon>
        <taxon>Rhabditida</taxon>
        <taxon>Rhabditina</taxon>
        <taxon>Rhabditomorpha</taxon>
        <taxon>Strongyloidea</taxon>
        <taxon>Ancylostomatidae</taxon>
        <taxon>Ancylostomatinae</taxon>
        <taxon>Ancylostoma</taxon>
    </lineage>
</organism>
<gene>
    <name evidence="1" type="ORF">ANCCAN_06684</name>
</gene>
<dbReference type="Proteomes" id="UP000252519">
    <property type="component" value="Unassembled WGS sequence"/>
</dbReference>
<sequence length="232" mass="26670">MFCVSLSKYHNLGNVSGRREYQFEVEPSQEARETGRPATSLFQCISNGVLNMKRAADFTLDTTRRGTFNQASYDEFVHSESAGRAAFCFDGLNDFDNPATVRRNIIANRLMGEIRQARDQQNIRNADFSERGLPEGEPVVSLQNCEKNWCIEESPPFIKMTHPPEKNQGILRKKEQANWSGKESATSYRDNTDRFYVELGATDAERRDRFAQLKRERRDWRASLFKALQLAV</sequence>
<dbReference type="EMBL" id="JOJR01000065">
    <property type="protein sequence ID" value="RCN47242.1"/>
    <property type="molecule type" value="Genomic_DNA"/>
</dbReference>
<proteinExistence type="predicted"/>
<accession>A0A368GS81</accession>
<protein>
    <submittedName>
        <fullName evidence="1">Uncharacterized protein</fullName>
    </submittedName>
</protein>
<dbReference type="AlphaFoldDB" id="A0A368GS81"/>
<reference evidence="1 2" key="1">
    <citation type="submission" date="2014-10" db="EMBL/GenBank/DDBJ databases">
        <title>Draft genome of the hookworm Ancylostoma caninum.</title>
        <authorList>
            <person name="Mitreva M."/>
        </authorList>
    </citation>
    <scope>NUCLEOTIDE SEQUENCE [LARGE SCALE GENOMIC DNA]</scope>
    <source>
        <strain evidence="1 2">Baltimore</strain>
    </source>
</reference>